<dbReference type="Gene3D" id="2.115.10.20">
    <property type="entry name" value="Glycosyl hydrolase domain, family 43"/>
    <property type="match status" value="1"/>
</dbReference>
<dbReference type="EMBL" id="KI912111">
    <property type="protein sequence ID" value="ETS83039.1"/>
    <property type="molecule type" value="Genomic_DNA"/>
</dbReference>
<reference evidence="3" key="1">
    <citation type="journal article" date="2015" name="BMC Genomics">
        <title>Genomic and transcriptomic analysis of the endophytic fungus Pestalotiopsis fici reveals its lifestyle and high potential for synthesis of natural products.</title>
        <authorList>
            <person name="Wang X."/>
            <person name="Zhang X."/>
            <person name="Liu L."/>
            <person name="Xiang M."/>
            <person name="Wang W."/>
            <person name="Sun X."/>
            <person name="Che Y."/>
            <person name="Guo L."/>
            <person name="Liu G."/>
            <person name="Guo L."/>
            <person name="Wang C."/>
            <person name="Yin W.B."/>
            <person name="Stadler M."/>
            <person name="Zhang X."/>
            <person name="Liu X."/>
        </authorList>
    </citation>
    <scope>NUCLEOTIDE SEQUENCE [LARGE SCALE GENOMIC DNA]</scope>
    <source>
        <strain evidence="3">W106-1 / CGMCC3.15140</strain>
    </source>
</reference>
<dbReference type="HOGENOM" id="CLU_010779_0_0_1"/>
<dbReference type="STRING" id="1229662.W3XAH8"/>
<dbReference type="Proteomes" id="UP000030651">
    <property type="component" value="Unassembled WGS sequence"/>
</dbReference>
<organism evidence="2 3">
    <name type="scientific">Pestalotiopsis fici (strain W106-1 / CGMCC3.15140)</name>
    <dbReference type="NCBI Taxonomy" id="1229662"/>
    <lineage>
        <taxon>Eukaryota</taxon>
        <taxon>Fungi</taxon>
        <taxon>Dikarya</taxon>
        <taxon>Ascomycota</taxon>
        <taxon>Pezizomycotina</taxon>
        <taxon>Sordariomycetes</taxon>
        <taxon>Xylariomycetidae</taxon>
        <taxon>Amphisphaeriales</taxon>
        <taxon>Sporocadaceae</taxon>
        <taxon>Pestalotiopsis</taxon>
    </lineage>
</organism>
<dbReference type="InterPro" id="IPR023296">
    <property type="entry name" value="Glyco_hydro_beta-prop_sf"/>
</dbReference>
<dbReference type="InParanoid" id="W3XAH8"/>
<dbReference type="PANTHER" id="PTHR43301">
    <property type="entry name" value="ARABINAN ENDO-1,5-ALPHA-L-ARABINOSIDASE"/>
    <property type="match status" value="1"/>
</dbReference>
<protein>
    <recommendedName>
        <fullName evidence="4">Arabinosidase</fullName>
    </recommendedName>
</protein>
<dbReference type="RefSeq" id="XP_007831687.1">
    <property type="nucleotide sequence ID" value="XM_007833496.1"/>
</dbReference>
<dbReference type="eggNOG" id="ENOG502SJRA">
    <property type="taxonomic scope" value="Eukaryota"/>
</dbReference>
<evidence type="ECO:0000313" key="3">
    <source>
        <dbReference type="Proteomes" id="UP000030651"/>
    </source>
</evidence>
<dbReference type="SUPFAM" id="SSF75005">
    <property type="entry name" value="Arabinanase/levansucrase/invertase"/>
    <property type="match status" value="1"/>
</dbReference>
<proteinExistence type="predicted"/>
<dbReference type="AlphaFoldDB" id="W3XAH8"/>
<dbReference type="OrthoDB" id="19657at2759"/>
<dbReference type="InterPro" id="IPR050727">
    <property type="entry name" value="GH43_arabinanases"/>
</dbReference>
<feature type="chain" id="PRO_5004834874" description="Arabinosidase" evidence="1">
    <location>
        <begin position="19"/>
        <end position="331"/>
    </location>
</feature>
<dbReference type="CDD" id="cd08983">
    <property type="entry name" value="GH43_Bt3655-like"/>
    <property type="match status" value="1"/>
</dbReference>
<name>W3XAH8_PESFW</name>
<dbReference type="PANTHER" id="PTHR43301:SF8">
    <property type="entry name" value="ARABINOSIDASE-RELATED"/>
    <property type="match status" value="1"/>
</dbReference>
<accession>W3XAH8</accession>
<feature type="signal peptide" evidence="1">
    <location>
        <begin position="1"/>
        <end position="18"/>
    </location>
</feature>
<dbReference type="GeneID" id="19269928"/>
<evidence type="ECO:0000256" key="1">
    <source>
        <dbReference type="SAM" id="SignalP"/>
    </source>
</evidence>
<keyword evidence="1" id="KW-0732">Signal</keyword>
<dbReference type="OMA" id="YYLFWAS"/>
<keyword evidence="3" id="KW-1185">Reference proteome</keyword>
<dbReference type="KEGG" id="pfy:PFICI_04915"/>
<gene>
    <name evidence="2" type="ORF">PFICI_04915</name>
</gene>
<evidence type="ECO:0008006" key="4">
    <source>
        <dbReference type="Google" id="ProtNLM"/>
    </source>
</evidence>
<sequence>MRAISLLSAALLAASVEATPVSRRDTTYVGYLVSTFTDATPQVQQYLSNGNNAYSFRFLNDGSPVLASTVGTQAVRDIFLATNTARSDYYLLATDLDINASGFSWDAATRTGSRGIVVWSSSDLVTWSASSLVTIEADTAGMVWAPSAVWDDATSQYYVFWSSRHYSADDAGHTGTATLDKIRYATTTDFVTFSSPADYVALDDTPLIDQEFQYLGTSGSYARFLKNETTLQVYEETTTEGLFGTWTRVGGYVTTDSPREGPLSFEDNSTPGLYHLWLDNYTEYVPLKTTSITDGGYSDDSVSGFPTGLKHGSVTPLTQDEYDRIAAKYPS</sequence>
<evidence type="ECO:0000313" key="2">
    <source>
        <dbReference type="EMBL" id="ETS83039.1"/>
    </source>
</evidence>